<evidence type="ECO:0000313" key="7">
    <source>
        <dbReference type="Proteomes" id="UP000449846"/>
    </source>
</evidence>
<dbReference type="InterPro" id="IPR015421">
    <property type="entry name" value="PyrdxlP-dep_Trfase_major"/>
</dbReference>
<dbReference type="InterPro" id="IPR020578">
    <property type="entry name" value="Aminotrans_V_PyrdxlP_BS"/>
</dbReference>
<keyword evidence="6" id="KW-0808">Transferase</keyword>
<dbReference type="OrthoDB" id="9804366at2"/>
<evidence type="ECO:0000256" key="1">
    <source>
        <dbReference type="ARBA" id="ARBA00001933"/>
    </source>
</evidence>
<dbReference type="PANTHER" id="PTHR43586">
    <property type="entry name" value="CYSTEINE DESULFURASE"/>
    <property type="match status" value="1"/>
</dbReference>
<organism evidence="6 7">
    <name type="scientific">Paracoccus litorisediminis</name>
    <dbReference type="NCBI Taxonomy" id="2006130"/>
    <lineage>
        <taxon>Bacteria</taxon>
        <taxon>Pseudomonadati</taxon>
        <taxon>Pseudomonadota</taxon>
        <taxon>Alphaproteobacteria</taxon>
        <taxon>Rhodobacterales</taxon>
        <taxon>Paracoccaceae</taxon>
        <taxon>Paracoccus</taxon>
    </lineage>
</organism>
<evidence type="ECO:0000256" key="3">
    <source>
        <dbReference type="RuleBase" id="RU004075"/>
    </source>
</evidence>
<evidence type="ECO:0000256" key="2">
    <source>
        <dbReference type="ARBA" id="ARBA00022898"/>
    </source>
</evidence>
<dbReference type="EMBL" id="WMIG01000025">
    <property type="protein sequence ID" value="MTH62064.1"/>
    <property type="molecule type" value="Genomic_DNA"/>
</dbReference>
<feature type="domain" description="Aminotransferase class V" evidence="5">
    <location>
        <begin position="25"/>
        <end position="385"/>
    </location>
</feature>
<comment type="cofactor">
    <cofactor evidence="1 4">
        <name>pyridoxal 5'-phosphate</name>
        <dbReference type="ChEBI" id="CHEBI:597326"/>
    </cofactor>
</comment>
<dbReference type="Proteomes" id="UP000449846">
    <property type="component" value="Unassembled WGS sequence"/>
</dbReference>
<name>A0A844HUD0_9RHOB</name>
<dbReference type="PROSITE" id="PS00595">
    <property type="entry name" value="AA_TRANSFER_CLASS_5"/>
    <property type="match status" value="1"/>
</dbReference>
<evidence type="ECO:0000313" key="6">
    <source>
        <dbReference type="EMBL" id="MTH62064.1"/>
    </source>
</evidence>
<accession>A0A844HUD0</accession>
<proteinExistence type="inferred from homology"/>
<sequence>MSAQLDVAQLRAGTPGCNHVIHFNQAGAGLPPAEVADAMRSRIELEARHGPMETASSGEEIKAQARELAAGLIGCKPAELAFMSSTGTAWGMPVASLPEFRAADRILVSQQEWGGNLATLRYKAARAGATVEPMPTRQDGVTDLDALRTMIDKHVRLICLTWLPCNGGLIDDAEGIGRIAQQHDIPYIVDAAQAVGQIPVDVRQIGCDVLVSTARKHLRGPRGTALLYVREAFLDRLSPPWGDHVSMPYLDEMPQPRTDARRFESSEMSAVLMAGLQAALTLATRIGIDEIQARVSNMSAFLRQRLEEIPGVTVLDRGTRLSGLVAFNLDNMVAGAVQSRLRERGIAIGSNGMAYTPLDMNLRGLDQVARATVSYLTTEAEIDALCAAVRDCAIS</sequence>
<dbReference type="Gene3D" id="3.40.640.10">
    <property type="entry name" value="Type I PLP-dependent aspartate aminotransferase-like (Major domain)"/>
    <property type="match status" value="1"/>
</dbReference>
<keyword evidence="7" id="KW-1185">Reference proteome</keyword>
<reference evidence="6 7" key="1">
    <citation type="submission" date="2019-11" db="EMBL/GenBank/DDBJ databases">
        <authorList>
            <person name="Dong K."/>
        </authorList>
    </citation>
    <scope>NUCLEOTIDE SEQUENCE [LARGE SCALE GENOMIC DNA]</scope>
    <source>
        <strain evidence="6 7">NBRC 112902</strain>
    </source>
</reference>
<dbReference type="InterPro" id="IPR015422">
    <property type="entry name" value="PyrdxlP-dep_Trfase_small"/>
</dbReference>
<dbReference type="GO" id="GO:0008483">
    <property type="term" value="F:transaminase activity"/>
    <property type="evidence" value="ECO:0007669"/>
    <property type="project" value="UniProtKB-KW"/>
</dbReference>
<evidence type="ECO:0000256" key="4">
    <source>
        <dbReference type="RuleBase" id="RU004504"/>
    </source>
</evidence>
<protein>
    <submittedName>
        <fullName evidence="6">Aminotransferase class V-fold PLP-dependent enzyme</fullName>
    </submittedName>
</protein>
<evidence type="ECO:0000259" key="5">
    <source>
        <dbReference type="Pfam" id="PF00266"/>
    </source>
</evidence>
<comment type="similarity">
    <text evidence="3">Belongs to the class-V pyridoxal-phosphate-dependent aminotransferase family.</text>
</comment>
<dbReference type="InterPro" id="IPR015424">
    <property type="entry name" value="PyrdxlP-dep_Trfase"/>
</dbReference>
<dbReference type="Gene3D" id="3.90.1150.10">
    <property type="entry name" value="Aspartate Aminotransferase, domain 1"/>
    <property type="match status" value="1"/>
</dbReference>
<dbReference type="PANTHER" id="PTHR43586:SF24">
    <property type="entry name" value="BLR4730 PROTEIN"/>
    <property type="match status" value="1"/>
</dbReference>
<dbReference type="InterPro" id="IPR000192">
    <property type="entry name" value="Aminotrans_V_dom"/>
</dbReference>
<keyword evidence="2" id="KW-0663">Pyridoxal phosphate</keyword>
<dbReference type="SUPFAM" id="SSF53383">
    <property type="entry name" value="PLP-dependent transferases"/>
    <property type="match status" value="1"/>
</dbReference>
<comment type="caution">
    <text evidence="6">The sequence shown here is derived from an EMBL/GenBank/DDBJ whole genome shotgun (WGS) entry which is preliminary data.</text>
</comment>
<dbReference type="AlphaFoldDB" id="A0A844HUD0"/>
<dbReference type="Pfam" id="PF00266">
    <property type="entry name" value="Aminotran_5"/>
    <property type="match status" value="1"/>
</dbReference>
<gene>
    <name evidence="6" type="ORF">GL300_22970</name>
</gene>
<keyword evidence="6" id="KW-0032">Aminotransferase</keyword>
<dbReference type="RefSeq" id="WP_155042015.1">
    <property type="nucleotide sequence ID" value="NZ_JBHGCD010000022.1"/>
</dbReference>